<evidence type="ECO:0000313" key="4">
    <source>
        <dbReference type="Proteomes" id="UP000621454"/>
    </source>
</evidence>
<feature type="region of interest" description="Disordered" evidence="1">
    <location>
        <begin position="1"/>
        <end position="124"/>
    </location>
</feature>
<dbReference type="EMBL" id="BMGC01000038">
    <property type="protein sequence ID" value="GGB44371.1"/>
    <property type="molecule type" value="Genomic_DNA"/>
</dbReference>
<feature type="transmembrane region" description="Helical" evidence="2">
    <location>
        <begin position="153"/>
        <end position="176"/>
    </location>
</feature>
<feature type="compositionally biased region" description="Polar residues" evidence="1">
    <location>
        <begin position="105"/>
        <end position="114"/>
    </location>
</feature>
<evidence type="ECO:0000313" key="3">
    <source>
        <dbReference type="EMBL" id="GGB44371.1"/>
    </source>
</evidence>
<reference evidence="3" key="2">
    <citation type="submission" date="2020-09" db="EMBL/GenBank/DDBJ databases">
        <authorList>
            <person name="Sun Q."/>
            <person name="Zhou Y."/>
        </authorList>
    </citation>
    <scope>NUCLEOTIDE SEQUENCE</scope>
    <source>
        <strain evidence="3">CGMCC 1.12827</strain>
    </source>
</reference>
<proteinExistence type="predicted"/>
<keyword evidence="2" id="KW-1133">Transmembrane helix</keyword>
<comment type="caution">
    <text evidence="3">The sequence shown here is derived from an EMBL/GenBank/DDBJ whole genome shotgun (WGS) entry which is preliminary data.</text>
</comment>
<evidence type="ECO:0000256" key="2">
    <source>
        <dbReference type="SAM" id="Phobius"/>
    </source>
</evidence>
<feature type="compositionally biased region" description="Basic and acidic residues" evidence="1">
    <location>
        <begin position="27"/>
        <end position="36"/>
    </location>
</feature>
<sequence>MTPPTATTPGATPQPDDRSPNGSGSPERPDAGRPEATHPVVDVPTAGSAALPAAIAPSPPGTPGSAQSGAGAGGAQSAHRTETQQAADQQSADQQATAERPGMPQPNSSATRSDGASRPAAQAADGIHPARAVCVFGTSASGGCKGGETARNLAPGGALLLGALALLGAGGFIRALRGLR</sequence>
<organism evidence="3 4">
    <name type="scientific">Gordonia jinhuaensis</name>
    <dbReference type="NCBI Taxonomy" id="1517702"/>
    <lineage>
        <taxon>Bacteria</taxon>
        <taxon>Bacillati</taxon>
        <taxon>Actinomycetota</taxon>
        <taxon>Actinomycetes</taxon>
        <taxon>Mycobacteriales</taxon>
        <taxon>Gordoniaceae</taxon>
        <taxon>Gordonia</taxon>
    </lineage>
</organism>
<keyword evidence="2" id="KW-0812">Transmembrane</keyword>
<accession>A0A916TH11</accession>
<feature type="compositionally biased region" description="Low complexity" evidence="1">
    <location>
        <begin position="1"/>
        <end position="14"/>
    </location>
</feature>
<reference evidence="3" key="1">
    <citation type="journal article" date="2014" name="Int. J. Syst. Evol. Microbiol.">
        <title>Complete genome sequence of Corynebacterium casei LMG S-19264T (=DSM 44701T), isolated from a smear-ripened cheese.</title>
        <authorList>
            <consortium name="US DOE Joint Genome Institute (JGI-PGF)"/>
            <person name="Walter F."/>
            <person name="Albersmeier A."/>
            <person name="Kalinowski J."/>
            <person name="Ruckert C."/>
        </authorList>
    </citation>
    <scope>NUCLEOTIDE SEQUENCE</scope>
    <source>
        <strain evidence="3">CGMCC 1.12827</strain>
    </source>
</reference>
<dbReference type="Proteomes" id="UP000621454">
    <property type="component" value="Unassembled WGS sequence"/>
</dbReference>
<dbReference type="AlphaFoldDB" id="A0A916TH11"/>
<evidence type="ECO:0000256" key="1">
    <source>
        <dbReference type="SAM" id="MobiDB-lite"/>
    </source>
</evidence>
<keyword evidence="4" id="KW-1185">Reference proteome</keyword>
<keyword evidence="2" id="KW-0472">Membrane</keyword>
<feature type="compositionally biased region" description="Low complexity" evidence="1">
    <location>
        <begin position="44"/>
        <end position="56"/>
    </location>
</feature>
<protein>
    <submittedName>
        <fullName evidence="3">Uncharacterized protein</fullName>
    </submittedName>
</protein>
<gene>
    <name evidence="3" type="ORF">GCM10011489_34820</name>
</gene>
<feature type="compositionally biased region" description="Low complexity" evidence="1">
    <location>
        <begin position="63"/>
        <end position="98"/>
    </location>
</feature>
<name>A0A916TH11_9ACTN</name>